<dbReference type="STRING" id="1296096.A0A1B9I3C0"/>
<dbReference type="EMBL" id="KI894011">
    <property type="protein sequence ID" value="OCF50015.1"/>
    <property type="molecule type" value="Genomic_DNA"/>
</dbReference>
<evidence type="ECO:0000256" key="4">
    <source>
        <dbReference type="ARBA" id="ARBA00022840"/>
    </source>
</evidence>
<keyword evidence="3" id="KW-0547">Nucleotide-binding</keyword>
<evidence type="ECO:0000256" key="5">
    <source>
        <dbReference type="SAM" id="MobiDB-lite"/>
    </source>
</evidence>
<dbReference type="GO" id="GO:0004467">
    <property type="term" value="F:long-chain fatty acid-CoA ligase activity"/>
    <property type="evidence" value="ECO:0007669"/>
    <property type="project" value="TreeGrafter"/>
</dbReference>
<evidence type="ECO:0000256" key="3">
    <source>
        <dbReference type="ARBA" id="ARBA00022741"/>
    </source>
</evidence>
<evidence type="ECO:0000256" key="2">
    <source>
        <dbReference type="ARBA" id="ARBA00022598"/>
    </source>
</evidence>
<keyword evidence="2" id="KW-0436">Ligase</keyword>
<dbReference type="PANTHER" id="PTHR43272">
    <property type="entry name" value="LONG-CHAIN-FATTY-ACID--COA LIGASE"/>
    <property type="match status" value="1"/>
</dbReference>
<dbReference type="GO" id="GO:0035336">
    <property type="term" value="P:long-chain fatty-acyl-CoA metabolic process"/>
    <property type="evidence" value="ECO:0007669"/>
    <property type="project" value="TreeGrafter"/>
</dbReference>
<dbReference type="GO" id="GO:0005811">
    <property type="term" value="C:lipid droplet"/>
    <property type="evidence" value="ECO:0007669"/>
    <property type="project" value="TreeGrafter"/>
</dbReference>
<dbReference type="GO" id="GO:0005524">
    <property type="term" value="F:ATP binding"/>
    <property type="evidence" value="ECO:0007669"/>
    <property type="project" value="UniProtKB-KW"/>
</dbReference>
<dbReference type="InterPro" id="IPR000873">
    <property type="entry name" value="AMP-dep_synth/lig_dom"/>
</dbReference>
<accession>A0A1B9I3C0</accession>
<dbReference type="Gene3D" id="3.40.50.12780">
    <property type="entry name" value="N-terminal domain of ligase-like"/>
    <property type="match status" value="1"/>
</dbReference>
<evidence type="ECO:0000313" key="7">
    <source>
        <dbReference type="EMBL" id="OCF50015.1"/>
    </source>
</evidence>
<evidence type="ECO:0000259" key="6">
    <source>
        <dbReference type="Pfam" id="PF00501"/>
    </source>
</evidence>
<dbReference type="AlphaFoldDB" id="A0A1B9I3C0"/>
<feature type="region of interest" description="Disordered" evidence="5">
    <location>
        <begin position="1"/>
        <end position="21"/>
    </location>
</feature>
<sequence>MAPRKNKEAASWEVDADKPKPEGETRIRRAYCVKDLVTQPAPGIDTVHDVMLYAAKTHGSKKGFASRDIEKIISEEKEVTKMVGGKPTKQKKTWNYFKLSAFDWMSYDEALQRVKEIGAGLRALKADDKREGDKFFNIYGQTSRNWMLVAQACAFNAVPIATAYDSLGPDGLEHSLNETEVYGMFTNADLLGTLVKVIEQCKSVKLIVYDGKSEDGAVEKVKAIRDDIKLIHLDEVIKIGREKPVESIPAKAEDVYCCMYTSGSTGTPKGVLLTHRNVVSAIGSVWTLLYEYLTTKDTYLAFLPLAHILEFVVENSFIFAGLPIGYGRVKTLTDASVRECKGDIAELRPSILVGVPAVWELIRKGILSKVDTAGSLKKSIFNFALGAKQTANKYGLPLVGGLTDKIVFDGVRAQTGGRLKIMFNGGGAVSKSTQAFLCTALVTMIQGYGLTESTAMACILNPAFMQYGAVGGPVPAAEIKLVDSAEAGYFSTNELPQGEIYVRGPAIFKGYYKRPDLDEESFTKDGWFKTGDVGQWNKDGTLSIIDRLKNLVKLAGGEYIAIEHLESIYKSCPLVANGAIIANGEHNNPAMVVVAHPTNLPAFAKKNGLGDGEDLEHLTKDERVVDAALKELNAVGKKAGLKGLELLEAIVLVDDEWTPESGFLTAAQTKVDLSALRRQDQGRIPLNGAKHSEDLLRMRYTAYTTRYVGLY</sequence>
<name>A0A1B9I3C0_9TREE</name>
<proteinExistence type="inferred from homology"/>
<dbReference type="SUPFAM" id="SSF56801">
    <property type="entry name" value="Acetyl-CoA synthetase-like"/>
    <property type="match status" value="1"/>
</dbReference>
<dbReference type="OrthoDB" id="1700726at2759"/>
<dbReference type="InterPro" id="IPR042099">
    <property type="entry name" value="ANL_N_sf"/>
</dbReference>
<gene>
    <name evidence="7" type="ORF">I206_04546</name>
</gene>
<comment type="similarity">
    <text evidence="1">Belongs to the ATP-dependent AMP-binding enzyme family.</text>
</comment>
<keyword evidence="4" id="KW-0067">ATP-binding</keyword>
<reference evidence="7" key="2">
    <citation type="submission" date="2016-07" db="EMBL/GenBank/DDBJ databases">
        <title>Evolution of pathogenesis and genome organization in the Tremellales.</title>
        <authorList>
            <person name="Cuomo C."/>
            <person name="Litvintseva A."/>
            <person name="Heitman J."/>
            <person name="Chen Y."/>
            <person name="Sun S."/>
            <person name="Springer D."/>
            <person name="Dromer F."/>
            <person name="Young S."/>
            <person name="Zeng Q."/>
            <person name="Chapman S."/>
            <person name="Gujja S."/>
            <person name="Saif S."/>
            <person name="Birren B."/>
        </authorList>
    </citation>
    <scope>NUCLEOTIDE SEQUENCE</scope>
    <source>
        <strain evidence="7">CBS 10737</strain>
    </source>
</reference>
<dbReference type="GO" id="GO:0005886">
    <property type="term" value="C:plasma membrane"/>
    <property type="evidence" value="ECO:0007669"/>
    <property type="project" value="TreeGrafter"/>
</dbReference>
<feature type="domain" description="AMP-dependent synthetase/ligase" evidence="6">
    <location>
        <begin position="101"/>
        <end position="512"/>
    </location>
</feature>
<dbReference type="PANTHER" id="PTHR43272:SF83">
    <property type="entry name" value="ACYL-COA SYNTHETASE LONG-CHAIN, ISOFORM J"/>
    <property type="match status" value="1"/>
</dbReference>
<dbReference type="GO" id="GO:0005783">
    <property type="term" value="C:endoplasmic reticulum"/>
    <property type="evidence" value="ECO:0007669"/>
    <property type="project" value="TreeGrafter"/>
</dbReference>
<evidence type="ECO:0000256" key="1">
    <source>
        <dbReference type="ARBA" id="ARBA00006432"/>
    </source>
</evidence>
<dbReference type="Pfam" id="PF00501">
    <property type="entry name" value="AMP-binding"/>
    <property type="match status" value="1"/>
</dbReference>
<reference evidence="7" key="1">
    <citation type="submission" date="2013-07" db="EMBL/GenBank/DDBJ databases">
        <title>The Genome Sequence of Cryptococcus pinus CBS10737.</title>
        <authorList>
            <consortium name="The Broad Institute Genome Sequencing Platform"/>
            <person name="Cuomo C."/>
            <person name="Litvintseva A."/>
            <person name="Chen Y."/>
            <person name="Heitman J."/>
            <person name="Sun S."/>
            <person name="Springer D."/>
            <person name="Dromer F."/>
            <person name="Young S.K."/>
            <person name="Zeng Q."/>
            <person name="Gargeya S."/>
            <person name="Fitzgerald M."/>
            <person name="Abouelleil A."/>
            <person name="Alvarado L."/>
            <person name="Berlin A.M."/>
            <person name="Chapman S.B."/>
            <person name="Dewar J."/>
            <person name="Goldberg J."/>
            <person name="Griggs A."/>
            <person name="Gujja S."/>
            <person name="Hansen M."/>
            <person name="Howarth C."/>
            <person name="Imamovic A."/>
            <person name="Larimer J."/>
            <person name="McCowan C."/>
            <person name="Murphy C."/>
            <person name="Pearson M."/>
            <person name="Priest M."/>
            <person name="Roberts A."/>
            <person name="Saif S."/>
            <person name="Shea T."/>
            <person name="Sykes S."/>
            <person name="Wortman J."/>
            <person name="Nusbaum C."/>
            <person name="Birren B."/>
        </authorList>
    </citation>
    <scope>NUCLEOTIDE SEQUENCE [LARGE SCALE GENOMIC DNA]</scope>
    <source>
        <strain evidence="7">CBS 10737</strain>
    </source>
</reference>
<organism evidence="7">
    <name type="scientific">Kwoniella pini CBS 10737</name>
    <dbReference type="NCBI Taxonomy" id="1296096"/>
    <lineage>
        <taxon>Eukaryota</taxon>
        <taxon>Fungi</taxon>
        <taxon>Dikarya</taxon>
        <taxon>Basidiomycota</taxon>
        <taxon>Agaricomycotina</taxon>
        <taxon>Tremellomycetes</taxon>
        <taxon>Tremellales</taxon>
        <taxon>Cryptococcaceae</taxon>
        <taxon>Kwoniella</taxon>
    </lineage>
</organism>
<protein>
    <submittedName>
        <fullName evidence="7">Long-chain acyl-CoA synthetase</fullName>
    </submittedName>
</protein>